<dbReference type="CDD" id="cd14014">
    <property type="entry name" value="STKc_PknB_like"/>
    <property type="match status" value="1"/>
</dbReference>
<evidence type="ECO:0000256" key="6">
    <source>
        <dbReference type="ARBA" id="ARBA00022840"/>
    </source>
</evidence>
<dbReference type="GO" id="GO:0005524">
    <property type="term" value="F:ATP binding"/>
    <property type="evidence" value="ECO:0007669"/>
    <property type="project" value="UniProtKB-KW"/>
</dbReference>
<dbReference type="PROSITE" id="PS00108">
    <property type="entry name" value="PROTEIN_KINASE_ST"/>
    <property type="match status" value="1"/>
</dbReference>
<evidence type="ECO:0000256" key="2">
    <source>
        <dbReference type="ARBA" id="ARBA00022527"/>
    </source>
</evidence>
<dbReference type="Pfam" id="PF00069">
    <property type="entry name" value="Pkinase"/>
    <property type="match status" value="1"/>
</dbReference>
<dbReference type="InterPro" id="IPR011009">
    <property type="entry name" value="Kinase-like_dom_sf"/>
</dbReference>
<dbReference type="Proteomes" id="UP000660339">
    <property type="component" value="Unassembled WGS sequence"/>
</dbReference>
<dbReference type="Gene3D" id="1.10.510.10">
    <property type="entry name" value="Transferase(Phosphotransferase) domain 1"/>
    <property type="match status" value="1"/>
</dbReference>
<gene>
    <name evidence="10" type="ORF">Cme02nite_54940</name>
</gene>
<feature type="transmembrane region" description="Helical" evidence="8">
    <location>
        <begin position="374"/>
        <end position="393"/>
    </location>
</feature>
<dbReference type="PANTHER" id="PTHR43289">
    <property type="entry name" value="MITOGEN-ACTIVATED PROTEIN KINASE KINASE KINASE 20-RELATED"/>
    <property type="match status" value="1"/>
</dbReference>
<evidence type="ECO:0000256" key="4">
    <source>
        <dbReference type="ARBA" id="ARBA00022741"/>
    </source>
</evidence>
<keyword evidence="5" id="KW-0418">Kinase</keyword>
<evidence type="ECO:0000256" key="5">
    <source>
        <dbReference type="ARBA" id="ARBA00022777"/>
    </source>
</evidence>
<dbReference type="SMART" id="SM00220">
    <property type="entry name" value="S_TKc"/>
    <property type="match status" value="1"/>
</dbReference>
<proteinExistence type="predicted"/>
<evidence type="ECO:0000313" key="11">
    <source>
        <dbReference type="Proteomes" id="UP000660339"/>
    </source>
</evidence>
<dbReference type="GO" id="GO:0004674">
    <property type="term" value="F:protein serine/threonine kinase activity"/>
    <property type="evidence" value="ECO:0007669"/>
    <property type="project" value="UniProtKB-KW"/>
</dbReference>
<dbReference type="InterPro" id="IPR000719">
    <property type="entry name" value="Prot_kinase_dom"/>
</dbReference>
<keyword evidence="8" id="KW-0812">Transmembrane</keyword>
<keyword evidence="11" id="KW-1185">Reference proteome</keyword>
<dbReference type="EC" id="2.7.11.1" evidence="1"/>
<dbReference type="SUPFAM" id="SSF56112">
    <property type="entry name" value="Protein kinase-like (PK-like)"/>
    <property type="match status" value="1"/>
</dbReference>
<reference evidence="10" key="1">
    <citation type="submission" date="2021-01" db="EMBL/GenBank/DDBJ databases">
        <title>Whole genome shotgun sequence of Catellatospora methionotrophica NBRC 14553.</title>
        <authorList>
            <person name="Komaki H."/>
            <person name="Tamura T."/>
        </authorList>
    </citation>
    <scope>NUCLEOTIDE SEQUENCE</scope>
    <source>
        <strain evidence="10">NBRC 14553</strain>
    </source>
</reference>
<sequence length="510" mass="53801">MSATPPPPQLPGFAYVGPVDGGDGGYAKVFRYEQQSPRRMVAVKVLRVQGIGEAHYQAMLDEATAMAVLETHPHMVPVFEAKMSTDGQPCIIMMYCGGPNLLTLVTDRDSPSGRPRLLGVRRVIRLGIQIAGVVQAAHDKGIVHRDIKPANILTDDRGSPRLTDFGIAGRLDGADDDQQFGLSLPWCPPEILAGRPATAASDTFSLGATLWHLLVGRSPFDVPGRNSQAELEARIADPCPAPLGRSDVPPQLEQLLARMMAKAPSARPRTAAEVAVALTAIEQRIGAPRPDEPWHTGDPRPMTPSVTPELVRTAGRATPSPPLRAVPVPPAGSPPEDPIAILVPVATELKRRERQPDPIPAAPAAPAASRTARWAWLAGVAIVAVAAAGLLLVDRDPTPPTTPAAVDETTGGADGGGAGSQGDSLPPGKPEITAVRVDDRTLRFTWTYSAPLDSDTYLWRVVASEQSKPVTEPAVDVPSPRGTEVCIVVKVVRADGSNGTVAWSDQGCGS</sequence>
<evidence type="ECO:0000313" key="10">
    <source>
        <dbReference type="EMBL" id="GIG17162.1"/>
    </source>
</evidence>
<feature type="domain" description="Protein kinase" evidence="9">
    <location>
        <begin position="15"/>
        <end position="281"/>
    </location>
</feature>
<evidence type="ECO:0000256" key="7">
    <source>
        <dbReference type="SAM" id="MobiDB-lite"/>
    </source>
</evidence>
<organism evidence="10 11">
    <name type="scientific">Catellatospora methionotrophica</name>
    <dbReference type="NCBI Taxonomy" id="121620"/>
    <lineage>
        <taxon>Bacteria</taxon>
        <taxon>Bacillati</taxon>
        <taxon>Actinomycetota</taxon>
        <taxon>Actinomycetes</taxon>
        <taxon>Micromonosporales</taxon>
        <taxon>Micromonosporaceae</taxon>
        <taxon>Catellatospora</taxon>
    </lineage>
</organism>
<keyword evidence="4" id="KW-0547">Nucleotide-binding</keyword>
<dbReference type="AlphaFoldDB" id="A0A8J3PHB9"/>
<keyword evidence="6" id="KW-0067">ATP-binding</keyword>
<dbReference type="RefSeq" id="WP_166380860.1">
    <property type="nucleotide sequence ID" value="NZ_BAAATT010000030.1"/>
</dbReference>
<dbReference type="PROSITE" id="PS50011">
    <property type="entry name" value="PROTEIN_KINASE_DOM"/>
    <property type="match status" value="1"/>
</dbReference>
<keyword evidence="2" id="KW-0723">Serine/threonine-protein kinase</keyword>
<keyword evidence="8" id="KW-1133">Transmembrane helix</keyword>
<dbReference type="PANTHER" id="PTHR43289:SF6">
    <property type="entry name" value="SERINE_THREONINE-PROTEIN KINASE NEKL-3"/>
    <property type="match status" value="1"/>
</dbReference>
<keyword evidence="3" id="KW-0808">Transferase</keyword>
<name>A0A8J3PHB9_9ACTN</name>
<evidence type="ECO:0000256" key="3">
    <source>
        <dbReference type="ARBA" id="ARBA00022679"/>
    </source>
</evidence>
<evidence type="ECO:0000259" key="9">
    <source>
        <dbReference type="PROSITE" id="PS50011"/>
    </source>
</evidence>
<evidence type="ECO:0000256" key="8">
    <source>
        <dbReference type="SAM" id="Phobius"/>
    </source>
</evidence>
<evidence type="ECO:0000256" key="1">
    <source>
        <dbReference type="ARBA" id="ARBA00012513"/>
    </source>
</evidence>
<comment type="caution">
    <text evidence="10">The sequence shown here is derived from an EMBL/GenBank/DDBJ whole genome shotgun (WGS) entry which is preliminary data.</text>
</comment>
<protein>
    <recommendedName>
        <fullName evidence="1">non-specific serine/threonine protein kinase</fullName>
        <ecNumber evidence="1">2.7.11.1</ecNumber>
    </recommendedName>
</protein>
<accession>A0A8J3PHB9</accession>
<dbReference type="InterPro" id="IPR008271">
    <property type="entry name" value="Ser/Thr_kinase_AS"/>
</dbReference>
<keyword evidence="8" id="KW-0472">Membrane</keyword>
<dbReference type="EMBL" id="BONJ01000030">
    <property type="protein sequence ID" value="GIG17162.1"/>
    <property type="molecule type" value="Genomic_DNA"/>
</dbReference>
<feature type="region of interest" description="Disordered" evidence="7">
    <location>
        <begin position="397"/>
        <end position="431"/>
    </location>
</feature>